<dbReference type="InterPro" id="IPR001041">
    <property type="entry name" value="2Fe-2S_ferredoxin-type"/>
</dbReference>
<dbReference type="Gene3D" id="3.10.20.30">
    <property type="match status" value="1"/>
</dbReference>
<evidence type="ECO:0000313" key="11">
    <source>
        <dbReference type="Proteomes" id="UP001357223"/>
    </source>
</evidence>
<dbReference type="PROSITE" id="PS00197">
    <property type="entry name" value="2FE2S_FER_1"/>
    <property type="match status" value="1"/>
</dbReference>
<evidence type="ECO:0000256" key="4">
    <source>
        <dbReference type="ARBA" id="ARBA00022723"/>
    </source>
</evidence>
<dbReference type="SUPFAM" id="SSF54292">
    <property type="entry name" value="2Fe-2S ferredoxin-like"/>
    <property type="match status" value="1"/>
</dbReference>
<comment type="cofactor">
    <cofactor evidence="8">
        <name>[2Fe-2S] cluster</name>
        <dbReference type="ChEBI" id="CHEBI:190135"/>
    </cofactor>
</comment>
<gene>
    <name evidence="10" type="ORF">R4Z09_16230</name>
</gene>
<keyword evidence="6" id="KW-0408">Iron</keyword>
<evidence type="ECO:0000313" key="10">
    <source>
        <dbReference type="EMBL" id="WVX78859.1"/>
    </source>
</evidence>
<feature type="domain" description="2Fe-2S ferredoxin-type" evidence="9">
    <location>
        <begin position="2"/>
        <end position="95"/>
    </location>
</feature>
<reference evidence="10 11" key="1">
    <citation type="submission" date="2023-10" db="EMBL/GenBank/DDBJ databases">
        <title>Niallia locisalis sp.nov. isolated from a salt pond sample.</title>
        <authorList>
            <person name="Li X.-J."/>
            <person name="Dong L."/>
        </authorList>
    </citation>
    <scope>NUCLEOTIDE SEQUENCE [LARGE SCALE GENOMIC DNA]</scope>
    <source>
        <strain evidence="10 11">DSM 29761</strain>
    </source>
</reference>
<keyword evidence="3" id="KW-0001">2Fe-2S</keyword>
<keyword evidence="4" id="KW-0479">Metal-binding</keyword>
<keyword evidence="5" id="KW-0249">Electron transport</keyword>
<evidence type="ECO:0000259" key="9">
    <source>
        <dbReference type="PROSITE" id="PS51085"/>
    </source>
</evidence>
<dbReference type="InterPro" id="IPR012675">
    <property type="entry name" value="Beta-grasp_dom_sf"/>
</dbReference>
<accession>A0ABZ2CCL1</accession>
<sequence length="110" mass="12219">MAKITLKARGQHYEYECSPTETPLTAARQQFIPIPTGCQRGGCGMCKVKVLSGEYEQEPFRSHDALSDEELAKGFSLACCMTAKSDLDIITVEDYVKLVDEANLEEAKRL</sequence>
<organism evidence="10 11">
    <name type="scientific">Niallia oryzisoli</name>
    <dbReference type="NCBI Taxonomy" id="1737571"/>
    <lineage>
        <taxon>Bacteria</taxon>
        <taxon>Bacillati</taxon>
        <taxon>Bacillota</taxon>
        <taxon>Bacilli</taxon>
        <taxon>Bacillales</taxon>
        <taxon>Bacillaceae</taxon>
        <taxon>Niallia</taxon>
    </lineage>
</organism>
<dbReference type="CDD" id="cd00207">
    <property type="entry name" value="fer2"/>
    <property type="match status" value="1"/>
</dbReference>
<comment type="similarity">
    <text evidence="1">Belongs to the 2Fe2S plant-type ferredoxin family.</text>
</comment>
<evidence type="ECO:0000256" key="7">
    <source>
        <dbReference type="ARBA" id="ARBA00023014"/>
    </source>
</evidence>
<dbReference type="PANTHER" id="PTHR43112">
    <property type="entry name" value="FERREDOXIN"/>
    <property type="match status" value="1"/>
</dbReference>
<proteinExistence type="inferred from homology"/>
<evidence type="ECO:0000256" key="2">
    <source>
        <dbReference type="ARBA" id="ARBA00022448"/>
    </source>
</evidence>
<dbReference type="EMBL" id="CP137640">
    <property type="protein sequence ID" value="WVX78859.1"/>
    <property type="molecule type" value="Genomic_DNA"/>
</dbReference>
<keyword evidence="11" id="KW-1185">Reference proteome</keyword>
<keyword evidence="2" id="KW-0813">Transport</keyword>
<evidence type="ECO:0000256" key="3">
    <source>
        <dbReference type="ARBA" id="ARBA00022714"/>
    </source>
</evidence>
<dbReference type="RefSeq" id="WP_338447793.1">
    <property type="nucleotide sequence ID" value="NZ_CP137640.1"/>
</dbReference>
<dbReference type="InterPro" id="IPR006058">
    <property type="entry name" value="2Fe2S_fd_BS"/>
</dbReference>
<dbReference type="Proteomes" id="UP001357223">
    <property type="component" value="Chromosome"/>
</dbReference>
<protein>
    <submittedName>
        <fullName evidence="10">2Fe-2S iron-sulfur cluster-binding protein</fullName>
    </submittedName>
</protein>
<evidence type="ECO:0000256" key="5">
    <source>
        <dbReference type="ARBA" id="ARBA00022982"/>
    </source>
</evidence>
<dbReference type="Pfam" id="PF00111">
    <property type="entry name" value="Fer2"/>
    <property type="match status" value="1"/>
</dbReference>
<dbReference type="PROSITE" id="PS51085">
    <property type="entry name" value="2FE2S_FER_2"/>
    <property type="match status" value="1"/>
</dbReference>
<evidence type="ECO:0000256" key="6">
    <source>
        <dbReference type="ARBA" id="ARBA00023004"/>
    </source>
</evidence>
<keyword evidence="7" id="KW-0411">Iron-sulfur</keyword>
<dbReference type="InterPro" id="IPR036010">
    <property type="entry name" value="2Fe-2S_ferredoxin-like_sf"/>
</dbReference>
<dbReference type="PANTHER" id="PTHR43112:SF3">
    <property type="entry name" value="FERREDOXIN-2, CHLOROPLASTIC"/>
    <property type="match status" value="1"/>
</dbReference>
<evidence type="ECO:0000256" key="1">
    <source>
        <dbReference type="ARBA" id="ARBA00007874"/>
    </source>
</evidence>
<evidence type="ECO:0000256" key="8">
    <source>
        <dbReference type="ARBA" id="ARBA00034078"/>
    </source>
</evidence>
<name>A0ABZ2CCL1_9BACI</name>